<feature type="region of interest" description="Disordered" evidence="1">
    <location>
        <begin position="215"/>
        <end position="268"/>
    </location>
</feature>
<evidence type="ECO:0000313" key="2">
    <source>
        <dbReference type="Proteomes" id="UP000504634"/>
    </source>
</evidence>
<feature type="compositionally biased region" description="Low complexity" evidence="1">
    <location>
        <begin position="408"/>
        <end position="422"/>
    </location>
</feature>
<feature type="compositionally biased region" description="Basic and acidic residues" evidence="1">
    <location>
        <begin position="221"/>
        <end position="238"/>
    </location>
</feature>
<dbReference type="Pfam" id="PF16008">
    <property type="entry name" value="DUF4778"/>
    <property type="match status" value="1"/>
</dbReference>
<dbReference type="Proteomes" id="UP000504634">
    <property type="component" value="Unplaced"/>
</dbReference>
<feature type="compositionally biased region" description="Basic residues" evidence="1">
    <location>
        <begin position="426"/>
        <end position="438"/>
    </location>
</feature>
<dbReference type="OrthoDB" id="7864211at2759"/>
<dbReference type="AlphaFoldDB" id="A0A6J2U7J2"/>
<proteinExistence type="predicted"/>
<protein>
    <submittedName>
        <fullName evidence="3">Keratin, type I cytoskeletal 9-like</fullName>
    </submittedName>
</protein>
<dbReference type="RefSeq" id="XP_030383945.1">
    <property type="nucleotide sequence ID" value="XM_030528085.1"/>
</dbReference>
<evidence type="ECO:0000256" key="1">
    <source>
        <dbReference type="SAM" id="MobiDB-lite"/>
    </source>
</evidence>
<dbReference type="GeneID" id="115631367"/>
<feature type="compositionally biased region" description="Low complexity" evidence="1">
    <location>
        <begin position="257"/>
        <end position="266"/>
    </location>
</feature>
<sequence length="438" mass="48864">MEPALRRKQPCPCWDSMKRRWFNRNRGVIQQLAKALNKPDDDAFEFLWQLTLSNFSKVLNPKGAGWNWCRVPLTRVDTCDLYGTIFDLNGNLRSPIEPASLFKLLELMNYFLNPAKDRGAKDAGIFGRKRRKGSKKGKLNGNSSSDRFSGSFAAGFSNTPGGQAFGMGGGLFGPGGPFRGGAFGAGPGFGWGGLFGGTYGAGYGWAPGGFGHSGRHGHGHGRGDHGYGRDDRYGKRMGDPGGRPWWSQNVPDGKGNGSKNNSNRGSAIGEISDLYNNVMDNKHKREILTSNQPPNEDQHKPRRFLGQSLPVAVHEPFNKARPWTWVRRDPRQTRLLVDGTLGRNKVKRYRRESVQQAYEEAKKRYSVRSNYSVGSKSVKSAPMFGKEIKKGNTAKRMDYKRMQKMHSRSQSSLASLSQSQRSTHSVAKKQRRPHRVKK</sequence>
<accession>A0A6J2U7J2</accession>
<gene>
    <name evidence="3" type="primary">LOC115631367</name>
</gene>
<evidence type="ECO:0000313" key="3">
    <source>
        <dbReference type="RefSeq" id="XP_030383945.1"/>
    </source>
</evidence>
<feature type="region of interest" description="Disordered" evidence="1">
    <location>
        <begin position="401"/>
        <end position="438"/>
    </location>
</feature>
<feature type="compositionally biased region" description="Basic residues" evidence="1">
    <location>
        <begin position="127"/>
        <end position="138"/>
    </location>
</feature>
<keyword evidence="2" id="KW-1185">Reference proteome</keyword>
<name>A0A6J2U7J2_DROLE</name>
<organism evidence="2 3">
    <name type="scientific">Drosophila lebanonensis</name>
    <name type="common">Fruit fly</name>
    <name type="synonym">Scaptodrosophila lebanonensis</name>
    <dbReference type="NCBI Taxonomy" id="7225"/>
    <lineage>
        <taxon>Eukaryota</taxon>
        <taxon>Metazoa</taxon>
        <taxon>Ecdysozoa</taxon>
        <taxon>Arthropoda</taxon>
        <taxon>Hexapoda</taxon>
        <taxon>Insecta</taxon>
        <taxon>Pterygota</taxon>
        <taxon>Neoptera</taxon>
        <taxon>Endopterygota</taxon>
        <taxon>Diptera</taxon>
        <taxon>Brachycera</taxon>
        <taxon>Muscomorpha</taxon>
        <taxon>Ephydroidea</taxon>
        <taxon>Drosophilidae</taxon>
        <taxon>Scaptodrosophila</taxon>
    </lineage>
</organism>
<reference evidence="3" key="1">
    <citation type="submission" date="2025-08" db="UniProtKB">
        <authorList>
            <consortium name="RefSeq"/>
        </authorList>
    </citation>
    <scope>IDENTIFICATION</scope>
    <source>
        <strain evidence="3">11010-0011.00</strain>
        <tissue evidence="3">Whole body</tissue>
    </source>
</reference>
<dbReference type="InterPro" id="IPR031958">
    <property type="entry name" value="DUF4778"/>
</dbReference>
<feature type="region of interest" description="Disordered" evidence="1">
    <location>
        <begin position="123"/>
        <end position="146"/>
    </location>
</feature>